<evidence type="ECO:0000313" key="2">
    <source>
        <dbReference type="EMBL" id="SGY63830.1"/>
    </source>
</evidence>
<evidence type="ECO:0000256" key="1">
    <source>
        <dbReference type="SAM" id="MobiDB-lite"/>
    </source>
</evidence>
<evidence type="ECO:0000313" key="3">
    <source>
        <dbReference type="Proteomes" id="UP000249464"/>
    </source>
</evidence>
<feature type="region of interest" description="Disordered" evidence="1">
    <location>
        <begin position="26"/>
        <end position="48"/>
    </location>
</feature>
<proteinExistence type="predicted"/>
<dbReference type="Proteomes" id="UP000249464">
    <property type="component" value="Unassembled WGS sequence"/>
</dbReference>
<keyword evidence="3" id="KW-1185">Reference proteome</keyword>
<protein>
    <submittedName>
        <fullName evidence="2">BQ5605_C007g04837 protein</fullName>
    </submittedName>
</protein>
<dbReference type="EMBL" id="FQNC01000045">
    <property type="protein sequence ID" value="SGY63830.1"/>
    <property type="molecule type" value="Genomic_DNA"/>
</dbReference>
<gene>
    <name evidence="2" type="primary">BQ5605_C007g04837</name>
    <name evidence="2" type="ORF">BQ5605_C007G04837</name>
</gene>
<name>A0A2X0M821_9BASI</name>
<organism evidence="2 3">
    <name type="scientific">Microbotryum silenes-dioicae</name>
    <dbReference type="NCBI Taxonomy" id="796604"/>
    <lineage>
        <taxon>Eukaryota</taxon>
        <taxon>Fungi</taxon>
        <taxon>Dikarya</taxon>
        <taxon>Basidiomycota</taxon>
        <taxon>Pucciniomycotina</taxon>
        <taxon>Microbotryomycetes</taxon>
        <taxon>Microbotryales</taxon>
        <taxon>Microbotryaceae</taxon>
        <taxon>Microbotryum</taxon>
    </lineage>
</organism>
<dbReference type="AlphaFoldDB" id="A0A2X0M821"/>
<reference evidence="2 3" key="1">
    <citation type="submission" date="2016-11" db="EMBL/GenBank/DDBJ databases">
        <authorList>
            <person name="Jaros S."/>
            <person name="Januszkiewicz K."/>
            <person name="Wedrychowicz H."/>
        </authorList>
    </citation>
    <scope>NUCLEOTIDE SEQUENCE [LARGE SCALE GENOMIC DNA]</scope>
</reference>
<accession>A0A2X0M821</accession>
<sequence>MWTEDVVDSVAARIWELAHRPNVHAPTSIWPRIPGQTQAPPFPPVPDDLHPRWQAALQVPRACNAQVNPRTLTTANLLALPTKL</sequence>